<reference evidence="6 7" key="1">
    <citation type="submission" date="2018-08" db="EMBL/GenBank/DDBJ databases">
        <title>Henriciella mobilis sp. nov., isolated from seawater.</title>
        <authorList>
            <person name="Cheng H."/>
            <person name="Wu Y.-H."/>
            <person name="Xu X.-W."/>
            <person name="Guo L.-L."/>
        </authorList>
    </citation>
    <scope>NUCLEOTIDE SEQUENCE [LARGE SCALE GENOMIC DNA]</scope>
    <source>
        <strain evidence="6 7">JN25</strain>
    </source>
</reference>
<comment type="caution">
    <text evidence="6">The sequence shown here is derived from an EMBL/GenBank/DDBJ whole genome shotgun (WGS) entry which is preliminary data.</text>
</comment>
<evidence type="ECO:0000313" key="6">
    <source>
        <dbReference type="EMBL" id="RIJ32381.1"/>
    </source>
</evidence>
<evidence type="ECO:0000256" key="5">
    <source>
        <dbReference type="SAM" id="Phobius"/>
    </source>
</evidence>
<keyword evidence="4 5" id="KW-0472">Membrane</keyword>
<dbReference type="InterPro" id="IPR006603">
    <property type="entry name" value="PQ-loop_rpt"/>
</dbReference>
<evidence type="ECO:0000256" key="2">
    <source>
        <dbReference type="ARBA" id="ARBA00022692"/>
    </source>
</evidence>
<evidence type="ECO:0000256" key="1">
    <source>
        <dbReference type="ARBA" id="ARBA00004141"/>
    </source>
</evidence>
<dbReference type="OrthoDB" id="9814012at2"/>
<comment type="subcellular location">
    <subcellularLocation>
        <location evidence="1">Membrane</location>
        <topology evidence="1">Multi-pass membrane protein</topology>
    </subcellularLocation>
</comment>
<protein>
    <submittedName>
        <fullName evidence="6">Glutathione synthetase</fullName>
    </submittedName>
</protein>
<dbReference type="Proteomes" id="UP000266385">
    <property type="component" value="Unassembled WGS sequence"/>
</dbReference>
<name>A0A399RNQ0_9PROT</name>
<gene>
    <name evidence="6" type="ORF">D1223_00510</name>
</gene>
<accession>A0A399RNQ0</accession>
<dbReference type="GO" id="GO:0051119">
    <property type="term" value="F:sugar transmembrane transporter activity"/>
    <property type="evidence" value="ECO:0007669"/>
    <property type="project" value="InterPro"/>
</dbReference>
<sequence length="94" mass="10149">MADTIGSIAAILTTLSFLPQAIMVLRTRNTDSLSLTMYAMFTAGVTCWLVYGLMIQSMPVIVANLVTVCLAALILSMKIANTVALSRAARLRLR</sequence>
<feature type="transmembrane region" description="Helical" evidence="5">
    <location>
        <begin position="6"/>
        <end position="25"/>
    </location>
</feature>
<dbReference type="Pfam" id="PF04193">
    <property type="entry name" value="PQ-loop"/>
    <property type="match status" value="1"/>
</dbReference>
<keyword evidence="3 5" id="KW-1133">Transmembrane helix</keyword>
<proteinExistence type="predicted"/>
<dbReference type="GO" id="GO:0016020">
    <property type="term" value="C:membrane"/>
    <property type="evidence" value="ECO:0007669"/>
    <property type="project" value="UniProtKB-SubCell"/>
</dbReference>
<feature type="transmembrane region" description="Helical" evidence="5">
    <location>
        <begin position="61"/>
        <end position="85"/>
    </location>
</feature>
<evidence type="ECO:0000256" key="3">
    <source>
        <dbReference type="ARBA" id="ARBA00022989"/>
    </source>
</evidence>
<evidence type="ECO:0000256" key="4">
    <source>
        <dbReference type="ARBA" id="ARBA00023136"/>
    </source>
</evidence>
<keyword evidence="2 5" id="KW-0812">Transmembrane</keyword>
<organism evidence="6 7">
    <name type="scientific">Henriciella mobilis</name>
    <dbReference type="NCBI Taxonomy" id="2305467"/>
    <lineage>
        <taxon>Bacteria</taxon>
        <taxon>Pseudomonadati</taxon>
        <taxon>Pseudomonadota</taxon>
        <taxon>Alphaproteobacteria</taxon>
        <taxon>Hyphomonadales</taxon>
        <taxon>Hyphomonadaceae</taxon>
        <taxon>Henriciella</taxon>
    </lineage>
</organism>
<dbReference type="RefSeq" id="WP_119374462.1">
    <property type="nucleotide sequence ID" value="NZ_QWFX01000005.1"/>
</dbReference>
<dbReference type="Gene3D" id="1.20.1280.290">
    <property type="match status" value="1"/>
</dbReference>
<dbReference type="EMBL" id="QWFX01000005">
    <property type="protein sequence ID" value="RIJ32381.1"/>
    <property type="molecule type" value="Genomic_DNA"/>
</dbReference>
<dbReference type="NCBIfam" id="NF037968">
    <property type="entry name" value="SemiSWEET_2"/>
    <property type="match status" value="1"/>
</dbReference>
<dbReference type="AlphaFoldDB" id="A0A399RNQ0"/>
<evidence type="ECO:0000313" key="7">
    <source>
        <dbReference type="Proteomes" id="UP000266385"/>
    </source>
</evidence>
<feature type="transmembrane region" description="Helical" evidence="5">
    <location>
        <begin position="37"/>
        <end position="55"/>
    </location>
</feature>
<keyword evidence="7" id="KW-1185">Reference proteome</keyword>
<dbReference type="InterPro" id="IPR047662">
    <property type="entry name" value="SemiSWEET"/>
</dbReference>